<dbReference type="GO" id="GO:0008233">
    <property type="term" value="F:peptidase activity"/>
    <property type="evidence" value="ECO:0007669"/>
    <property type="project" value="UniProtKB-KW"/>
</dbReference>
<dbReference type="InterPro" id="IPR043504">
    <property type="entry name" value="Peptidase_S1_PA_chymotrypsin"/>
</dbReference>
<keyword evidence="5" id="KW-0472">Membrane</keyword>
<dbReference type="GO" id="GO:0006508">
    <property type="term" value="P:proteolysis"/>
    <property type="evidence" value="ECO:0007669"/>
    <property type="project" value="UniProtKB-KW"/>
</dbReference>
<dbReference type="RefSeq" id="WP_060668976.1">
    <property type="nucleotide sequence ID" value="NZ_JAHHXM010000012.1"/>
</dbReference>
<evidence type="ECO:0000313" key="7">
    <source>
        <dbReference type="EMBL" id="KPH72121.1"/>
    </source>
</evidence>
<proteinExistence type="inferred from homology"/>
<evidence type="ECO:0000256" key="2">
    <source>
        <dbReference type="ARBA" id="ARBA00022670"/>
    </source>
</evidence>
<dbReference type="InterPro" id="IPR051201">
    <property type="entry name" value="Chloro_Bact_Ser_Proteases"/>
</dbReference>
<dbReference type="PANTHER" id="PTHR43343:SF3">
    <property type="entry name" value="PROTEASE DO-LIKE 8, CHLOROPLASTIC"/>
    <property type="match status" value="1"/>
</dbReference>
<dbReference type="Gene3D" id="2.40.10.10">
    <property type="entry name" value="Trypsin-like serine proteases"/>
    <property type="match status" value="2"/>
</dbReference>
<feature type="domain" description="PDZ" evidence="6">
    <location>
        <begin position="291"/>
        <end position="394"/>
    </location>
</feature>
<dbReference type="Proteomes" id="UP000037854">
    <property type="component" value="Unassembled WGS sequence"/>
</dbReference>
<keyword evidence="8" id="KW-1185">Reference proteome</keyword>
<dbReference type="PRINTS" id="PR00834">
    <property type="entry name" value="PROTEASES2C"/>
</dbReference>
<feature type="transmembrane region" description="Helical" evidence="5">
    <location>
        <begin position="20"/>
        <end position="41"/>
    </location>
</feature>
<protein>
    <submittedName>
        <fullName evidence="7">Serine protease</fullName>
    </submittedName>
</protein>
<dbReference type="InterPro" id="IPR009003">
    <property type="entry name" value="Peptidase_S1_PA"/>
</dbReference>
<comment type="similarity">
    <text evidence="1">Belongs to the peptidase S1C family.</text>
</comment>
<name>A0ABR5MGS6_9BACI</name>
<keyword evidence="5" id="KW-1133">Transmembrane helix</keyword>
<dbReference type="SUPFAM" id="SSF50494">
    <property type="entry name" value="Trypsin-like serine proteases"/>
    <property type="match status" value="1"/>
</dbReference>
<dbReference type="SMART" id="SM00228">
    <property type="entry name" value="PDZ"/>
    <property type="match status" value="1"/>
</dbReference>
<gene>
    <name evidence="7" type="ORF">AFL42_13965</name>
</gene>
<evidence type="ECO:0000256" key="4">
    <source>
        <dbReference type="ARBA" id="ARBA00022825"/>
    </source>
</evidence>
<evidence type="ECO:0000256" key="3">
    <source>
        <dbReference type="ARBA" id="ARBA00022801"/>
    </source>
</evidence>
<dbReference type="Pfam" id="PF13365">
    <property type="entry name" value="Trypsin_2"/>
    <property type="match status" value="1"/>
</dbReference>
<keyword evidence="2 7" id="KW-0645">Protease</keyword>
<dbReference type="SUPFAM" id="SSF50156">
    <property type="entry name" value="PDZ domain-like"/>
    <property type="match status" value="1"/>
</dbReference>
<evidence type="ECO:0000313" key="8">
    <source>
        <dbReference type="Proteomes" id="UP000037854"/>
    </source>
</evidence>
<dbReference type="InterPro" id="IPR036034">
    <property type="entry name" value="PDZ_sf"/>
</dbReference>
<dbReference type="Pfam" id="PF13180">
    <property type="entry name" value="PDZ_2"/>
    <property type="match status" value="1"/>
</dbReference>
<dbReference type="EMBL" id="LGTK01000060">
    <property type="protein sequence ID" value="KPH72121.1"/>
    <property type="molecule type" value="Genomic_DNA"/>
</dbReference>
<evidence type="ECO:0000256" key="5">
    <source>
        <dbReference type="SAM" id="Phobius"/>
    </source>
</evidence>
<comment type="caution">
    <text evidence="7">The sequence shown here is derived from an EMBL/GenBank/DDBJ whole genome shotgun (WGS) entry which is preliminary data.</text>
</comment>
<dbReference type="Gene3D" id="2.30.42.10">
    <property type="match status" value="1"/>
</dbReference>
<dbReference type="CDD" id="cd06781">
    <property type="entry name" value="cpPDZ_BsHtra-like"/>
    <property type="match status" value="1"/>
</dbReference>
<dbReference type="InterPro" id="IPR001478">
    <property type="entry name" value="PDZ"/>
</dbReference>
<evidence type="ECO:0000259" key="6">
    <source>
        <dbReference type="PROSITE" id="PS50106"/>
    </source>
</evidence>
<dbReference type="InterPro" id="IPR001940">
    <property type="entry name" value="Peptidase_S1C"/>
</dbReference>
<dbReference type="PANTHER" id="PTHR43343">
    <property type="entry name" value="PEPTIDASE S12"/>
    <property type="match status" value="1"/>
</dbReference>
<accession>A0ABR5MGS6</accession>
<organism evidence="7 8">
    <name type="scientific">Oceanobacillus caeni</name>
    <dbReference type="NCBI Taxonomy" id="405946"/>
    <lineage>
        <taxon>Bacteria</taxon>
        <taxon>Bacillati</taxon>
        <taxon>Bacillota</taxon>
        <taxon>Bacilli</taxon>
        <taxon>Bacillales</taxon>
        <taxon>Bacillaceae</taxon>
        <taxon>Oceanobacillus</taxon>
    </lineage>
</organism>
<reference evidence="7 8" key="1">
    <citation type="submission" date="2015-07" db="EMBL/GenBank/DDBJ databases">
        <title>High-quality draft genome sequence of Oceanobacillus caeni HM6, a bacillus isolated from a human feces.</title>
        <authorList>
            <person name="Kumar J."/>
            <person name="Verma M.K."/>
            <person name="Pandey R."/>
            <person name="Bhambi M."/>
            <person name="Chauhan N."/>
        </authorList>
    </citation>
    <scope>NUCLEOTIDE SEQUENCE [LARGE SCALE GENOMIC DNA]</scope>
    <source>
        <strain evidence="7 8">HM6</strain>
    </source>
</reference>
<keyword evidence="4" id="KW-0720">Serine protease</keyword>
<evidence type="ECO:0000256" key="1">
    <source>
        <dbReference type="ARBA" id="ARBA00010541"/>
    </source>
</evidence>
<sequence>MGYYNEGYPPNPHRRKKRKYYWVLSMLVGLGIGVFLAVQVIPSFAGTQNEKTESFNKVNMEQNGQGEIPGEIINTSVNVDVSTQITEIVNKVTPAVVGVSNLMESADYWHQSEVSEVATGSGVIYKVKDGNAYVVTNHHVIEGADEVEVILYNETSIPAEIIGSDIFTDLAVLRMDASNVEKVIDIGSSGNVKVGEPAIAIGNPLGHMFSSTVTQGVISGKERTIPQDFDQDGRADWQAEVIQTDAAINPGNSGGALINISGQLIGINSMKINQEAVEGIAFSIPIDFALPVMNELENTGEVVRPYLGVEIYSLDEVPQAEWKDTLKLPKDVEGGVYVWTVEPLSPADRAGLKQLDVITALDDKPTMSMIDLRKILYQEKKIGEKVKVTYYRNGKRKETTFELGAQ</sequence>
<keyword evidence="5" id="KW-0812">Transmembrane</keyword>
<dbReference type="PROSITE" id="PS50106">
    <property type="entry name" value="PDZ"/>
    <property type="match status" value="1"/>
</dbReference>
<keyword evidence="3" id="KW-0378">Hydrolase</keyword>